<protein>
    <submittedName>
        <fullName evidence="1">Uncharacterized protein</fullName>
    </submittedName>
</protein>
<dbReference type="AlphaFoldDB" id="A0ABD5C5U9"/>
<sequence>MSEYLKPGEVRCWSCKEWMSNNEFQNADGYCVHCDAPIDVLDEPYIDIQEAAQ</sequence>
<name>A0ABD5C5U9_ECOLX</name>
<evidence type="ECO:0000313" key="1">
    <source>
        <dbReference type="EMBL" id="MDR6048736.1"/>
    </source>
</evidence>
<dbReference type="Proteomes" id="UP001247581">
    <property type="component" value="Unassembled WGS sequence"/>
</dbReference>
<gene>
    <name evidence="1" type="ORF">NQD80_23670</name>
</gene>
<dbReference type="RefSeq" id="WP_160378860.1">
    <property type="nucleotide sequence ID" value="NZ_JAKFTI010000081.1"/>
</dbReference>
<evidence type="ECO:0000313" key="2">
    <source>
        <dbReference type="Proteomes" id="UP001247581"/>
    </source>
</evidence>
<reference evidence="1 2" key="1">
    <citation type="submission" date="2022-07" db="EMBL/GenBank/DDBJ databases">
        <title>The wastewater resistome of Residential Aged Care Facilities indicates a role of antimicrobial stewardship in reducing resistance.</title>
        <authorList>
            <person name="Sapula S."/>
            <person name="Hart B.J."/>
            <person name="Henrietta V."/>
            <person name="Amsalu A."/>
            <person name="Jon W."/>
            <person name="Siderius N."/>
            <person name="Nguyen L."/>
            <person name="Turnidge J."/>
            <person name="Gerber C."/>
        </authorList>
    </citation>
    <scope>NUCLEOTIDE SEQUENCE [LARGE SCALE GENOMIC DNA]</scope>
    <source>
        <strain evidence="1 2">ECA685</strain>
    </source>
</reference>
<comment type="caution">
    <text evidence="1">The sequence shown here is derived from an EMBL/GenBank/DDBJ whole genome shotgun (WGS) entry which is preliminary data.</text>
</comment>
<organism evidence="1 2">
    <name type="scientific">Escherichia coli</name>
    <dbReference type="NCBI Taxonomy" id="562"/>
    <lineage>
        <taxon>Bacteria</taxon>
        <taxon>Pseudomonadati</taxon>
        <taxon>Pseudomonadota</taxon>
        <taxon>Gammaproteobacteria</taxon>
        <taxon>Enterobacterales</taxon>
        <taxon>Enterobacteriaceae</taxon>
        <taxon>Escherichia</taxon>
    </lineage>
</organism>
<accession>A0ABD5C5U9</accession>
<dbReference type="EMBL" id="JANIDP010000108">
    <property type="protein sequence ID" value="MDR6048736.1"/>
    <property type="molecule type" value="Genomic_DNA"/>
</dbReference>
<proteinExistence type="predicted"/>